<dbReference type="AlphaFoldDB" id="A0A816WTC3"/>
<dbReference type="EMBL" id="HG994356">
    <property type="protein sequence ID" value="CAF2138261.1"/>
    <property type="molecule type" value="Genomic_DNA"/>
</dbReference>
<organism evidence="1">
    <name type="scientific">Brassica napus</name>
    <name type="common">Rape</name>
    <dbReference type="NCBI Taxonomy" id="3708"/>
    <lineage>
        <taxon>Eukaryota</taxon>
        <taxon>Viridiplantae</taxon>
        <taxon>Streptophyta</taxon>
        <taxon>Embryophyta</taxon>
        <taxon>Tracheophyta</taxon>
        <taxon>Spermatophyta</taxon>
        <taxon>Magnoliopsida</taxon>
        <taxon>eudicotyledons</taxon>
        <taxon>Gunneridae</taxon>
        <taxon>Pentapetalae</taxon>
        <taxon>rosids</taxon>
        <taxon>malvids</taxon>
        <taxon>Brassicales</taxon>
        <taxon>Brassicaceae</taxon>
        <taxon>Brassiceae</taxon>
        <taxon>Brassica</taxon>
    </lineage>
</organism>
<dbReference type="Proteomes" id="UP001295469">
    <property type="component" value="Chromosome A02"/>
</dbReference>
<evidence type="ECO:0000313" key="1">
    <source>
        <dbReference type="EMBL" id="CAF2138261.1"/>
    </source>
</evidence>
<sequence length="111" mass="12514">MCTQLLWSDGAVAGQIRIGSAASKVDLKFDFRVYLDQIPFIGFELFHQLLCSNFLDLIFESECLRVSPGTSPQFLSSKHPPWHPGTQTVRWVEIDLGFCRCSNLSLLCDGF</sequence>
<name>A0A816WTC3_BRANA</name>
<proteinExistence type="predicted"/>
<accession>A0A816WTC3</accession>
<gene>
    <name evidence="1" type="ORF">DARMORV10_A02P12650.1</name>
</gene>
<protein>
    <submittedName>
        <fullName evidence="1">(rape) hypothetical protein</fullName>
    </submittedName>
</protein>
<reference evidence="1" key="1">
    <citation type="submission" date="2021-01" db="EMBL/GenBank/DDBJ databases">
        <authorList>
            <consortium name="Genoscope - CEA"/>
            <person name="William W."/>
        </authorList>
    </citation>
    <scope>NUCLEOTIDE SEQUENCE</scope>
</reference>